<feature type="compositionally biased region" description="Basic and acidic residues" evidence="1">
    <location>
        <begin position="391"/>
        <end position="405"/>
    </location>
</feature>
<dbReference type="OrthoDB" id="10067653at2759"/>
<feature type="compositionally biased region" description="Polar residues" evidence="1">
    <location>
        <begin position="484"/>
        <end position="494"/>
    </location>
</feature>
<feature type="compositionally biased region" description="Low complexity" evidence="1">
    <location>
        <begin position="138"/>
        <end position="148"/>
    </location>
</feature>
<reference evidence="4" key="2">
    <citation type="journal article" date="2014" name="BMC Genomics">
        <title>A genomic perspective to assessing quality of mass-reared SIT flies used in Mediterranean fruit fly (Ceratitis capitata) eradication in California.</title>
        <authorList>
            <person name="Calla B."/>
            <person name="Hall B."/>
            <person name="Hou S."/>
            <person name="Geib S.M."/>
        </authorList>
    </citation>
    <scope>NUCLEOTIDE SEQUENCE</scope>
</reference>
<feature type="region of interest" description="Disordered" evidence="1">
    <location>
        <begin position="477"/>
        <end position="531"/>
    </location>
</feature>
<dbReference type="AlphaFoldDB" id="W8BQ00"/>
<dbReference type="InterPro" id="IPR001660">
    <property type="entry name" value="SAM"/>
</dbReference>
<dbReference type="Pfam" id="PF18017">
    <property type="entry name" value="SAM_4"/>
    <property type="match status" value="1"/>
</dbReference>
<feature type="region of interest" description="Disordered" evidence="1">
    <location>
        <begin position="137"/>
        <end position="162"/>
    </location>
</feature>
<sequence length="531" mass="58322">MASNVRFFLICFILKKVVYIKMYSLCTAQWVKFFNASGIPSPAAASYAHIFVENRIQNDMLMDLNKEYLREMGITPMGDIIAILRHAKTVSDQTAREKVLTNSEMCVPIAAVPANPHLSQDHPTTTTKVRLKSVPVISSTSGGSSSSSRVFMKPFDEKEGPLPKQARRVLPEHEGKYKIKLPSGNTKRSKEILAKKEKLYSQREGTQRSQVFERLAKNSASAIDLANEESDEGEISSDGNNSKNVKVTTIRNVQMRVTGIDGSSHKTLGGSSIFSRLGGKTLENADNDLIIAKQIKPILKNGPKTVNHSAIVKSRTIASSVTPVRIHPQKQKVILVKKVPLKTNDSDDDDDDSINSVNDMDMDDIVTSSNTVSSSEKIVKFASTAEVREIAPEPRFKQSPKERNYKSSGGGAYHGNSAGGVKSRLGLNNILHTTKKTYNLKAATNINSKSRISPVKVKSLRLKSDEIMMRQELPVHRRLGGGSNTSTSAKSMSALSKRVGKVNISKNSSTIQRMPKQKNSTSVFDRLGFSS</sequence>
<feature type="chain" id="PRO_5004906460" evidence="2">
    <location>
        <begin position="20"/>
        <end position="531"/>
    </location>
</feature>
<feature type="domain" description="SAM" evidence="3">
    <location>
        <begin position="28"/>
        <end position="93"/>
    </location>
</feature>
<feature type="region of interest" description="Disordered" evidence="1">
    <location>
        <begin position="342"/>
        <end position="361"/>
    </location>
</feature>
<name>W8BQ00_CERCA</name>
<evidence type="ECO:0000256" key="1">
    <source>
        <dbReference type="SAM" id="MobiDB-lite"/>
    </source>
</evidence>
<dbReference type="SUPFAM" id="SSF47769">
    <property type="entry name" value="SAM/Pointed domain"/>
    <property type="match status" value="1"/>
</dbReference>
<proteinExistence type="evidence at transcript level"/>
<dbReference type="PROSITE" id="PS50105">
    <property type="entry name" value="SAM_DOMAIN"/>
    <property type="match status" value="1"/>
</dbReference>
<dbReference type="InterPro" id="IPR013761">
    <property type="entry name" value="SAM/pointed_sf"/>
</dbReference>
<dbReference type="EMBL" id="GAMC01005488">
    <property type="protein sequence ID" value="JAC01068.1"/>
    <property type="molecule type" value="mRNA"/>
</dbReference>
<evidence type="ECO:0000259" key="3">
    <source>
        <dbReference type="PROSITE" id="PS50105"/>
    </source>
</evidence>
<accession>W8BQ00</accession>
<dbReference type="PANTHER" id="PTHR21359">
    <property type="entry name" value="DUF5577 DOMAIN-CONTAINING PROTEIN"/>
    <property type="match status" value="1"/>
</dbReference>
<reference evidence="4" key="1">
    <citation type="submission" date="2013-07" db="EMBL/GenBank/DDBJ databases">
        <authorList>
            <person name="Geib S."/>
        </authorList>
    </citation>
    <scope>NUCLEOTIDE SEQUENCE</scope>
</reference>
<keyword evidence="2" id="KW-0732">Signal</keyword>
<feature type="region of interest" description="Disordered" evidence="1">
    <location>
        <begin position="391"/>
        <end position="419"/>
    </location>
</feature>
<dbReference type="PANTHER" id="PTHR21359:SF1">
    <property type="entry name" value="DUF5577 DOMAIN-CONTAINING PROTEIN"/>
    <property type="match status" value="1"/>
</dbReference>
<evidence type="ECO:0000256" key="2">
    <source>
        <dbReference type="SAM" id="SignalP"/>
    </source>
</evidence>
<dbReference type="Gene3D" id="1.10.150.50">
    <property type="entry name" value="Transcription Factor, Ets-1"/>
    <property type="match status" value="1"/>
</dbReference>
<gene>
    <name evidence="4" type="primary">CS047</name>
</gene>
<protein>
    <submittedName>
        <fullName evidence="4">Uncharacterized protein C19orf47</fullName>
    </submittedName>
</protein>
<dbReference type="GO" id="GO:0005634">
    <property type="term" value="C:nucleus"/>
    <property type="evidence" value="ECO:0007669"/>
    <property type="project" value="TreeGrafter"/>
</dbReference>
<dbReference type="CDD" id="cd09531">
    <property type="entry name" value="SAM_CS047"/>
    <property type="match status" value="1"/>
</dbReference>
<dbReference type="InterPro" id="IPR040772">
    <property type="entry name" value="C19orf47_SAM"/>
</dbReference>
<feature type="signal peptide" evidence="2">
    <location>
        <begin position="1"/>
        <end position="19"/>
    </location>
</feature>
<feature type="compositionally biased region" description="Polar residues" evidence="1">
    <location>
        <begin position="504"/>
        <end position="531"/>
    </location>
</feature>
<dbReference type="InterPro" id="IPR039161">
    <property type="entry name" value="C19orf47-like"/>
</dbReference>
<evidence type="ECO:0000313" key="4">
    <source>
        <dbReference type="EMBL" id="JAC01068.1"/>
    </source>
</evidence>
<organism evidence="4">
    <name type="scientific">Ceratitis capitata</name>
    <name type="common">Mediterranean fruit fly</name>
    <name type="synonym">Tephritis capitata</name>
    <dbReference type="NCBI Taxonomy" id="7213"/>
    <lineage>
        <taxon>Eukaryota</taxon>
        <taxon>Metazoa</taxon>
        <taxon>Ecdysozoa</taxon>
        <taxon>Arthropoda</taxon>
        <taxon>Hexapoda</taxon>
        <taxon>Insecta</taxon>
        <taxon>Pterygota</taxon>
        <taxon>Neoptera</taxon>
        <taxon>Endopterygota</taxon>
        <taxon>Diptera</taxon>
        <taxon>Brachycera</taxon>
        <taxon>Muscomorpha</taxon>
        <taxon>Tephritoidea</taxon>
        <taxon>Tephritidae</taxon>
        <taxon>Ceratitis</taxon>
        <taxon>Ceratitis</taxon>
    </lineage>
</organism>